<gene>
    <name evidence="1" type="ORF">BSU04_19860</name>
</gene>
<protein>
    <submittedName>
        <fullName evidence="1">Uncharacterized protein</fullName>
    </submittedName>
</protein>
<name>A0A226X177_CABSO</name>
<evidence type="ECO:0000313" key="1">
    <source>
        <dbReference type="EMBL" id="OXC76879.1"/>
    </source>
</evidence>
<comment type="caution">
    <text evidence="1">The sequence shown here is derived from an EMBL/GenBank/DDBJ whole genome shotgun (WGS) entry which is preliminary data.</text>
</comment>
<accession>A0A226X177</accession>
<dbReference type="EMBL" id="MTHB01000111">
    <property type="protein sequence ID" value="OXC76879.1"/>
    <property type="molecule type" value="Genomic_DNA"/>
</dbReference>
<proteinExistence type="predicted"/>
<reference evidence="2" key="1">
    <citation type="submission" date="2017-01" db="EMBL/GenBank/DDBJ databases">
        <title>Genome Analysis of Deinococcus marmoris KOPRI26562.</title>
        <authorList>
            <person name="Kim J.H."/>
            <person name="Oh H.-M."/>
        </authorList>
    </citation>
    <scope>NUCLEOTIDE SEQUENCE [LARGE SCALE GENOMIC DNA]</scope>
    <source>
        <strain evidence="2">PAMC 26633</strain>
    </source>
</reference>
<dbReference type="Proteomes" id="UP000214720">
    <property type="component" value="Unassembled WGS sequence"/>
</dbReference>
<sequence>MWDVAIGGEGPRPQTNRDVMEQLRDYAWGYLLRVNFPERYK</sequence>
<dbReference type="AlphaFoldDB" id="A0A226X177"/>
<evidence type="ECO:0000313" key="2">
    <source>
        <dbReference type="Proteomes" id="UP000214720"/>
    </source>
</evidence>
<organism evidence="1 2">
    <name type="scientific">Caballeronia sordidicola</name>
    <name type="common">Burkholderia sordidicola</name>
    <dbReference type="NCBI Taxonomy" id="196367"/>
    <lineage>
        <taxon>Bacteria</taxon>
        <taxon>Pseudomonadati</taxon>
        <taxon>Pseudomonadota</taxon>
        <taxon>Betaproteobacteria</taxon>
        <taxon>Burkholderiales</taxon>
        <taxon>Burkholderiaceae</taxon>
        <taxon>Caballeronia</taxon>
    </lineage>
</organism>